<accession>A0A1G9WSF3</accession>
<sequence>MNTKTRVIAGTLALAACLGAWTPLANAATPAPAAAPATVEVGTEGIGTAIRAIITLLKKKGPNVWNACVSAVRAGWAAFKKWYDDLPWVVKAAIRAVSPGLTVYEIYQGLREAIG</sequence>
<dbReference type="Proteomes" id="UP000183376">
    <property type="component" value="Chromosome I"/>
</dbReference>
<keyword evidence="1" id="KW-0732">Signal</keyword>
<organism evidence="2 3">
    <name type="scientific">Allokutzneria albata</name>
    <name type="common">Kibdelosporangium albatum</name>
    <dbReference type="NCBI Taxonomy" id="211114"/>
    <lineage>
        <taxon>Bacteria</taxon>
        <taxon>Bacillati</taxon>
        <taxon>Actinomycetota</taxon>
        <taxon>Actinomycetes</taxon>
        <taxon>Pseudonocardiales</taxon>
        <taxon>Pseudonocardiaceae</taxon>
        <taxon>Allokutzneria</taxon>
    </lineage>
</organism>
<dbReference type="OrthoDB" id="4296595at2"/>
<dbReference type="AlphaFoldDB" id="A0A1G9WSF3"/>
<protein>
    <submittedName>
        <fullName evidence="2">Uncharacterized protein</fullName>
    </submittedName>
</protein>
<evidence type="ECO:0000313" key="3">
    <source>
        <dbReference type="Proteomes" id="UP000183376"/>
    </source>
</evidence>
<feature type="chain" id="PRO_5009245931" evidence="1">
    <location>
        <begin position="28"/>
        <end position="115"/>
    </location>
</feature>
<keyword evidence="3" id="KW-1185">Reference proteome</keyword>
<name>A0A1G9WSF3_ALLAB</name>
<proteinExistence type="predicted"/>
<dbReference type="EMBL" id="LT629701">
    <property type="protein sequence ID" value="SDM87534.1"/>
    <property type="molecule type" value="Genomic_DNA"/>
</dbReference>
<dbReference type="RefSeq" id="WP_030430994.1">
    <property type="nucleotide sequence ID" value="NZ_JOEF01000016.1"/>
</dbReference>
<evidence type="ECO:0000256" key="1">
    <source>
        <dbReference type="SAM" id="SignalP"/>
    </source>
</evidence>
<feature type="signal peptide" evidence="1">
    <location>
        <begin position="1"/>
        <end position="27"/>
    </location>
</feature>
<dbReference type="PROSITE" id="PS51257">
    <property type="entry name" value="PROKAR_LIPOPROTEIN"/>
    <property type="match status" value="1"/>
</dbReference>
<evidence type="ECO:0000313" key="2">
    <source>
        <dbReference type="EMBL" id="SDM87534.1"/>
    </source>
</evidence>
<dbReference type="STRING" id="211114.SAMN04489726_3791"/>
<reference evidence="2 3" key="1">
    <citation type="submission" date="2016-10" db="EMBL/GenBank/DDBJ databases">
        <authorList>
            <person name="de Groot N.N."/>
        </authorList>
    </citation>
    <scope>NUCLEOTIDE SEQUENCE [LARGE SCALE GENOMIC DNA]</scope>
    <source>
        <strain evidence="2 3">DSM 44149</strain>
    </source>
</reference>
<gene>
    <name evidence="2" type="ORF">SAMN04489726_3791</name>
</gene>